<dbReference type="PANTHER" id="PTHR31616">
    <property type="entry name" value="TREHALASE"/>
    <property type="match status" value="1"/>
</dbReference>
<comment type="caution">
    <text evidence="3">The sequence shown here is derived from an EMBL/GenBank/DDBJ whole genome shotgun (WGS) entry which is preliminary data.</text>
</comment>
<dbReference type="GO" id="GO:0004553">
    <property type="term" value="F:hydrolase activity, hydrolyzing O-glycosyl compounds"/>
    <property type="evidence" value="ECO:0007669"/>
    <property type="project" value="UniProtKB-ARBA"/>
</dbReference>
<evidence type="ECO:0000259" key="1">
    <source>
        <dbReference type="Pfam" id="PF00723"/>
    </source>
</evidence>
<dbReference type="Pfam" id="PF00723">
    <property type="entry name" value="Glyco_hydro_15"/>
    <property type="match status" value="1"/>
</dbReference>
<feature type="domain" description="GH15-like" evidence="1">
    <location>
        <begin position="258"/>
        <end position="615"/>
    </location>
</feature>
<dbReference type="InterPro" id="IPR012341">
    <property type="entry name" value="6hp_glycosidase-like_sf"/>
</dbReference>
<proteinExistence type="predicted"/>
<dbReference type="PANTHER" id="PTHR31616:SF0">
    <property type="entry name" value="GLUCAN 1,4-ALPHA-GLUCOSIDASE"/>
    <property type="match status" value="1"/>
</dbReference>
<dbReference type="InterPro" id="IPR011613">
    <property type="entry name" value="GH15-like"/>
</dbReference>
<evidence type="ECO:0000313" key="4">
    <source>
        <dbReference type="EMBL" id="SDX33269.1"/>
    </source>
</evidence>
<dbReference type="RefSeq" id="WP_176992656.1">
    <property type="nucleotide sequence ID" value="NZ_BNAB01000014.1"/>
</dbReference>
<dbReference type="EMBL" id="FNOB01000014">
    <property type="protein sequence ID" value="SDX33269.1"/>
    <property type="molecule type" value="Genomic_DNA"/>
</dbReference>
<evidence type="ECO:0000313" key="6">
    <source>
        <dbReference type="Proteomes" id="UP000634647"/>
    </source>
</evidence>
<gene>
    <name evidence="3" type="ORF">GCM10008024_29780</name>
    <name evidence="4" type="ORF">SAMN05444006_1142</name>
</gene>
<protein>
    <submittedName>
        <fullName evidence="4">Glucoamylase (Glucan-1,4-alpha-glucosidase), GH15 family</fullName>
    </submittedName>
    <submittedName>
        <fullName evidence="3">Glycosyl hydrolase</fullName>
    </submittedName>
</protein>
<sequence>MKKPVRSQADGEKPYATGFLPERNGYLPIGDYAIIGDTRTAALVARDGSIDWFCGPDFDDDTLFCRLADQYRGGYFQIALAARDGGAATTERRYDPEAPILTTAHRSRDAEVEVTDFMILPRDLAQAASFGRTIVRLIDGKEGSALMRISLGPRLQYGAELPKFERDGAGRWWFRHDGDIVVIDGSVELANTRRGFLEAEVMVAENEHHYVTLSVTQGGEGYVTSLAEARQSLGRTRATWAERGFADSYEGPFAAQMKTSLMVLSLLVHAPTGAVIASPTMGLPEVIGGTRNYDYRYCWLRDSYFVLNAFLDQGLTEEAGAFFRWLMAASRTSAPYLETLYTVHRDSKIGLRNLRTLEGYKASAPVQLGNGASTQLQLDAYGSILMTAFSYVQKGGHLHPGEAVRVVRFGEVVMDQWTLPDNGIWEMPDPRRHHTYSKAMCWAALDSLVKLAELGAVSEDVDRFRQERDEIRDVVLREAWHDEIGAFAGALGSDWLDASVLLLPRIGIIEADDPRMVATYDRIRERLGNGAHLRRYADGVDGLEGREATFNVCGFWAADYLARAGRLEEAEAQIEAMLAAANDLGLMSEEYDPDAGLQLGNFPQGLSHAGMIAAISALAEASGEARFPKKG</sequence>
<dbReference type="AlphaFoldDB" id="A0AAN4UTJ9"/>
<evidence type="ECO:0000259" key="2">
    <source>
        <dbReference type="Pfam" id="PF19291"/>
    </source>
</evidence>
<reference evidence="4 5" key="2">
    <citation type="submission" date="2016-10" db="EMBL/GenBank/DDBJ databases">
        <authorList>
            <person name="Varghese N."/>
            <person name="Submissions S."/>
        </authorList>
    </citation>
    <scope>NUCLEOTIDE SEQUENCE [LARGE SCALE GENOMIC DNA]</scope>
    <source>
        <strain evidence="4 5">DSM 24802</strain>
    </source>
</reference>
<keyword evidence="3" id="KW-0378">Hydrolase</keyword>
<evidence type="ECO:0000313" key="3">
    <source>
        <dbReference type="EMBL" id="GHE04067.1"/>
    </source>
</evidence>
<reference evidence="3" key="3">
    <citation type="submission" date="2023-06" db="EMBL/GenBank/DDBJ databases">
        <authorList>
            <person name="Sun Q."/>
            <person name="Zhou Y."/>
        </authorList>
    </citation>
    <scope>NUCLEOTIDE SEQUENCE</scope>
    <source>
        <strain evidence="3">CGMCC 1.10859</strain>
    </source>
</reference>
<dbReference type="GO" id="GO:0005975">
    <property type="term" value="P:carbohydrate metabolic process"/>
    <property type="evidence" value="ECO:0007669"/>
    <property type="project" value="InterPro"/>
</dbReference>
<name>A0AAN4UTJ9_9RHOB</name>
<dbReference type="Gene3D" id="1.50.10.10">
    <property type="match status" value="1"/>
</dbReference>
<dbReference type="InterPro" id="IPR045582">
    <property type="entry name" value="Trehalase-like_N"/>
</dbReference>
<dbReference type="Pfam" id="PF19291">
    <property type="entry name" value="TREH_N"/>
    <property type="match status" value="1"/>
</dbReference>
<keyword evidence="5" id="KW-1185">Reference proteome</keyword>
<dbReference type="EMBL" id="BNAB01000014">
    <property type="protein sequence ID" value="GHE04067.1"/>
    <property type="molecule type" value="Genomic_DNA"/>
</dbReference>
<dbReference type="InterPro" id="IPR008928">
    <property type="entry name" value="6-hairpin_glycosidase_sf"/>
</dbReference>
<dbReference type="SUPFAM" id="SSF48208">
    <property type="entry name" value="Six-hairpin glycosidases"/>
    <property type="match status" value="1"/>
</dbReference>
<evidence type="ECO:0000313" key="5">
    <source>
        <dbReference type="Proteomes" id="UP000199541"/>
    </source>
</evidence>
<accession>A0AAN4UTJ9</accession>
<dbReference type="Proteomes" id="UP000199541">
    <property type="component" value="Unassembled WGS sequence"/>
</dbReference>
<feature type="domain" description="Trehalase-like N-terminal" evidence="2">
    <location>
        <begin position="28"/>
        <end position="222"/>
    </location>
</feature>
<dbReference type="Proteomes" id="UP000634647">
    <property type="component" value="Unassembled WGS sequence"/>
</dbReference>
<organism evidence="3 6">
    <name type="scientific">Allgaiera indica</name>
    <dbReference type="NCBI Taxonomy" id="765699"/>
    <lineage>
        <taxon>Bacteria</taxon>
        <taxon>Pseudomonadati</taxon>
        <taxon>Pseudomonadota</taxon>
        <taxon>Alphaproteobacteria</taxon>
        <taxon>Rhodobacterales</taxon>
        <taxon>Paracoccaceae</taxon>
        <taxon>Allgaiera</taxon>
    </lineage>
</organism>
<reference evidence="3" key="1">
    <citation type="journal article" date="2014" name="Int. J. Syst. Evol. Microbiol.">
        <title>Complete genome sequence of Corynebacterium casei LMG S-19264T (=DSM 44701T), isolated from a smear-ripened cheese.</title>
        <authorList>
            <consortium name="US DOE Joint Genome Institute (JGI-PGF)"/>
            <person name="Walter F."/>
            <person name="Albersmeier A."/>
            <person name="Kalinowski J."/>
            <person name="Ruckert C."/>
        </authorList>
    </citation>
    <scope>NUCLEOTIDE SEQUENCE</scope>
    <source>
        <strain evidence="3">CGMCC 1.10859</strain>
    </source>
</reference>